<evidence type="ECO:0000259" key="1">
    <source>
        <dbReference type="Pfam" id="PF01408"/>
    </source>
</evidence>
<dbReference type="GO" id="GO:0000166">
    <property type="term" value="F:nucleotide binding"/>
    <property type="evidence" value="ECO:0007669"/>
    <property type="project" value="InterPro"/>
</dbReference>
<name>A0A7V3RFT5_9BACT</name>
<dbReference type="PANTHER" id="PTHR43249:SF1">
    <property type="entry name" value="D-GLUCOSIDE 3-DEHYDROGENASE"/>
    <property type="match status" value="1"/>
</dbReference>
<dbReference type="Gene3D" id="3.40.50.720">
    <property type="entry name" value="NAD(P)-binding Rossmann-like Domain"/>
    <property type="match status" value="1"/>
</dbReference>
<accession>A0A7V3RFT5</accession>
<reference evidence="3" key="1">
    <citation type="journal article" date="2020" name="mSystems">
        <title>Genome- and Community-Level Interaction Insights into Carbon Utilization and Element Cycling Functions of Hydrothermarchaeota in Hydrothermal Sediment.</title>
        <authorList>
            <person name="Zhou Z."/>
            <person name="Liu Y."/>
            <person name="Xu W."/>
            <person name="Pan J."/>
            <person name="Luo Z.H."/>
            <person name="Li M."/>
        </authorList>
    </citation>
    <scope>NUCLEOTIDE SEQUENCE [LARGE SCALE GENOMIC DNA]</scope>
    <source>
        <strain evidence="3">SpSt-966</strain>
    </source>
</reference>
<dbReference type="Pfam" id="PF22725">
    <property type="entry name" value="GFO_IDH_MocA_C3"/>
    <property type="match status" value="1"/>
</dbReference>
<dbReference type="EMBL" id="DTPE01000272">
    <property type="protein sequence ID" value="HGE75818.1"/>
    <property type="molecule type" value="Genomic_DNA"/>
</dbReference>
<dbReference type="Pfam" id="PF01408">
    <property type="entry name" value="GFO_IDH_MocA"/>
    <property type="match status" value="1"/>
</dbReference>
<dbReference type="InterPro" id="IPR000683">
    <property type="entry name" value="Gfo/Idh/MocA-like_OxRdtase_N"/>
</dbReference>
<protein>
    <submittedName>
        <fullName evidence="3">Gfo/Idh/MocA family oxidoreductase</fullName>
    </submittedName>
</protein>
<dbReference type="SUPFAM" id="SSF55347">
    <property type="entry name" value="Glyceraldehyde-3-phosphate dehydrogenase-like, C-terminal domain"/>
    <property type="match status" value="1"/>
</dbReference>
<dbReference type="Gene3D" id="3.30.360.10">
    <property type="entry name" value="Dihydrodipicolinate Reductase, domain 2"/>
    <property type="match status" value="1"/>
</dbReference>
<dbReference type="AlphaFoldDB" id="A0A7V3RFT5"/>
<dbReference type="PANTHER" id="PTHR43249">
    <property type="entry name" value="UDP-N-ACETYL-2-AMINO-2-DEOXY-D-GLUCURONATE OXIDASE"/>
    <property type="match status" value="1"/>
</dbReference>
<dbReference type="InterPro" id="IPR055170">
    <property type="entry name" value="GFO_IDH_MocA-like_dom"/>
</dbReference>
<feature type="domain" description="Gfo/Idh/MocA-like oxidoreductase N-terminal" evidence="1">
    <location>
        <begin position="1"/>
        <end position="115"/>
    </location>
</feature>
<dbReference type="InterPro" id="IPR052515">
    <property type="entry name" value="Gfo/Idh/MocA_Oxidoreductase"/>
</dbReference>
<dbReference type="InterPro" id="IPR036291">
    <property type="entry name" value="NAD(P)-bd_dom_sf"/>
</dbReference>
<evidence type="ECO:0000313" key="3">
    <source>
        <dbReference type="EMBL" id="HGE75818.1"/>
    </source>
</evidence>
<organism evidence="3">
    <name type="scientific">Mesoaciditoga lauensis</name>
    <dbReference type="NCBI Taxonomy" id="1495039"/>
    <lineage>
        <taxon>Bacteria</taxon>
        <taxon>Thermotogati</taxon>
        <taxon>Thermotogota</taxon>
        <taxon>Thermotogae</taxon>
        <taxon>Mesoaciditogales</taxon>
        <taxon>Mesoaciditogaceae</taxon>
        <taxon>Mesoaciditoga</taxon>
    </lineage>
</organism>
<proteinExistence type="predicted"/>
<evidence type="ECO:0000259" key="2">
    <source>
        <dbReference type="Pfam" id="PF22725"/>
    </source>
</evidence>
<comment type="caution">
    <text evidence="3">The sequence shown here is derived from an EMBL/GenBank/DDBJ whole genome shotgun (WGS) entry which is preliminary data.</text>
</comment>
<feature type="domain" description="GFO/IDH/MocA-like oxidoreductase" evidence="2">
    <location>
        <begin position="126"/>
        <end position="239"/>
    </location>
</feature>
<sequence length="319" mass="35552">MRWAIVGFGSISKNKFLPALNEAGGTLAAIVTGRPESVRNEFERDVKVIDKVEDLENIDIVYIATPNSLHKEQTIICAKKNINVFCEKPVGMNAQEAQEMAKFCDRSGVKLGIAHMGRFNSYNVLARDILRSGEIGKVGIVKASFSFVNVERNKWRYDPALSGGGAIMDIGIHLINSLRFILGDDVVEISAINENLEYPVDQNAAAIMKFANGSLALVDCSFDTYGSVSFEFRGDKGMMYVLDTLFQEYKGRIIVAKNGSFELRDSIDKNPYVLEIEDMEKAVKTQSKPATDGWEAFKDMKIVDAWYESSKTLKMIKVN</sequence>
<dbReference type="SUPFAM" id="SSF51735">
    <property type="entry name" value="NAD(P)-binding Rossmann-fold domains"/>
    <property type="match status" value="1"/>
</dbReference>
<gene>
    <name evidence="3" type="ORF">ENX73_06850</name>
</gene>